<dbReference type="AlphaFoldDB" id="W2C3M1"/>
<name>W2C3M1_9BACT</name>
<gene>
    <name evidence="1" type="ORF">N425_07745</name>
</gene>
<comment type="caution">
    <text evidence="1">The sequence shown here is derived from an EMBL/GenBank/DDBJ whole genome shotgun (WGS) entry which is preliminary data.</text>
</comment>
<accession>W2C3M1</accession>
<protein>
    <submittedName>
        <fullName evidence="1">Uncharacterized protein</fullName>
    </submittedName>
</protein>
<sequence>MRIYEDCPVHVDSLFYIRPGTKRTLKVEGHRFLDENFQPDGPLIPGLPKDHLGRHYLTNTETGRPFSEFDEIELPASDDDTYFPISFVHHPLTEGDPVYKDGYGVEISFIATIDGVEQPFNGILRYQYFQKPTVTGFSYQRPGPGYPGQFTMTFQGELVKPENRVGYDTIRWINSVSEARDWTNFKKYTAGAYYSLDDGETWCEATDKTVNLTQSQVENLPEVVNVKMRLPGGCGSFFPVGAEYDPNDPSRGRRPDVPFSITRQITLNNETGDASSTLLEPLKQIYDVATGKDFTLTVRPTGNNVPTLTTSRNGRLSDEIGVKTEVLPDGAYRFTIRKVQENLTVTLKYTVSNAEVDGTRVWGEDGTLCITSAVAGRAKIYNALGRFENSLTLSAGETRRLTMPVGIYIVKLDNGRAYKAAVR</sequence>
<reference evidence="1 2" key="1">
    <citation type="submission" date="2013-11" db="EMBL/GenBank/DDBJ databases">
        <title>Single cell genomics of uncultured Tannerella BU063 (oral taxon 286).</title>
        <authorList>
            <person name="Beall C.J."/>
            <person name="Campbell A.G."/>
            <person name="Griffen A.L."/>
            <person name="Podar M."/>
            <person name="Leys E.J."/>
        </authorList>
    </citation>
    <scope>NUCLEOTIDE SEQUENCE [LARGE SCALE GENOMIC DNA]</scope>
    <source>
        <strain evidence="1">Cell 2</strain>
    </source>
</reference>
<dbReference type="Proteomes" id="UP000018837">
    <property type="component" value="Unassembled WGS sequence"/>
</dbReference>
<evidence type="ECO:0000313" key="1">
    <source>
        <dbReference type="EMBL" id="ETK01804.1"/>
    </source>
</evidence>
<dbReference type="EMBL" id="AYUF01000434">
    <property type="protein sequence ID" value="ETK01804.1"/>
    <property type="molecule type" value="Genomic_DNA"/>
</dbReference>
<organism evidence="1 2">
    <name type="scientific">Tannerella sp. oral taxon BU063 isolate Cell 2</name>
    <dbReference type="NCBI Taxonomy" id="1411148"/>
    <lineage>
        <taxon>Bacteria</taxon>
        <taxon>Pseudomonadati</taxon>
        <taxon>Bacteroidota</taxon>
        <taxon>Bacteroidia</taxon>
        <taxon>Bacteroidales</taxon>
        <taxon>Tannerellaceae</taxon>
        <taxon>Tannerella</taxon>
    </lineage>
</organism>
<evidence type="ECO:0000313" key="2">
    <source>
        <dbReference type="Proteomes" id="UP000018837"/>
    </source>
</evidence>
<proteinExistence type="predicted"/>
<dbReference type="PATRIC" id="fig|1411148.3.peg.1200"/>